<accession>A0ABN3TFV9</accession>
<reference evidence="2 3" key="1">
    <citation type="journal article" date="2019" name="Int. J. Syst. Evol. Microbiol.">
        <title>The Global Catalogue of Microorganisms (GCM) 10K type strain sequencing project: providing services to taxonomists for standard genome sequencing and annotation.</title>
        <authorList>
            <consortium name="The Broad Institute Genomics Platform"/>
            <consortium name="The Broad Institute Genome Sequencing Center for Infectious Disease"/>
            <person name="Wu L."/>
            <person name="Ma J."/>
        </authorList>
    </citation>
    <scope>NUCLEOTIDE SEQUENCE [LARGE SCALE GENOMIC DNA]</scope>
    <source>
        <strain evidence="2 3">JCM 6835</strain>
    </source>
</reference>
<protein>
    <recommendedName>
        <fullName evidence="1">Transposase IS701-like DDE domain-containing protein</fullName>
    </recommendedName>
</protein>
<dbReference type="Pfam" id="PF13546">
    <property type="entry name" value="DDE_5"/>
    <property type="match status" value="1"/>
</dbReference>
<evidence type="ECO:0000259" key="1">
    <source>
        <dbReference type="Pfam" id="PF13546"/>
    </source>
</evidence>
<dbReference type="Proteomes" id="UP001501666">
    <property type="component" value="Unassembled WGS sequence"/>
</dbReference>
<dbReference type="RefSeq" id="WP_379506975.1">
    <property type="nucleotide sequence ID" value="NZ_JBHTEV010000002.1"/>
</dbReference>
<gene>
    <name evidence="2" type="ORF">GCM10010412_100590</name>
</gene>
<evidence type="ECO:0000313" key="2">
    <source>
        <dbReference type="EMBL" id="GAA2702516.1"/>
    </source>
</evidence>
<name>A0ABN3TFV9_9ACTN</name>
<dbReference type="InterPro" id="IPR038721">
    <property type="entry name" value="IS701-like_DDE_dom"/>
</dbReference>
<proteinExistence type="predicted"/>
<keyword evidence="3" id="KW-1185">Reference proteome</keyword>
<evidence type="ECO:0000313" key="3">
    <source>
        <dbReference type="Proteomes" id="UP001501666"/>
    </source>
</evidence>
<dbReference type="EMBL" id="BAAATE010000082">
    <property type="protein sequence ID" value="GAA2702516.1"/>
    <property type="molecule type" value="Genomic_DNA"/>
</dbReference>
<organism evidence="2 3">
    <name type="scientific">Nonomuraea recticatena</name>
    <dbReference type="NCBI Taxonomy" id="46178"/>
    <lineage>
        <taxon>Bacteria</taxon>
        <taxon>Bacillati</taxon>
        <taxon>Actinomycetota</taxon>
        <taxon>Actinomycetes</taxon>
        <taxon>Streptosporangiales</taxon>
        <taxon>Streptosporangiaceae</taxon>
        <taxon>Nonomuraea</taxon>
    </lineage>
</organism>
<sequence length="56" mass="6153">MLVDGGAIPDDQRHRPKWQQALDMLDELAAWGRVPPLVVADAGYGDVTALRLGLRQ</sequence>
<comment type="caution">
    <text evidence="2">The sequence shown here is derived from an EMBL/GenBank/DDBJ whole genome shotgun (WGS) entry which is preliminary data.</text>
</comment>
<feature type="domain" description="Transposase IS701-like DDE" evidence="1">
    <location>
        <begin position="6"/>
        <end position="56"/>
    </location>
</feature>